<dbReference type="GO" id="GO:0042173">
    <property type="term" value="P:regulation of sporulation resulting in formation of a cellular spore"/>
    <property type="evidence" value="ECO:0007669"/>
    <property type="project" value="InterPro"/>
</dbReference>
<dbReference type="EMBL" id="SMMX01000035">
    <property type="protein sequence ID" value="TDA20100.1"/>
    <property type="molecule type" value="Genomic_DNA"/>
</dbReference>
<sequence length="121" mass="13804">MKPAVLHVLILSGSAESHHIIRFVGIRSTIRGFHFLLYALQLCLSDDTYLLSVYKSLYVDIDAQFGTSRDNVDHCIRTAISNCWYKGNRELLISITGYELKQKPANGEFIDILYNYLCQEG</sequence>
<dbReference type="GO" id="GO:0005509">
    <property type="term" value="F:calcium ion binding"/>
    <property type="evidence" value="ECO:0007669"/>
    <property type="project" value="InterPro"/>
</dbReference>
<dbReference type="Pfam" id="PF08769">
    <property type="entry name" value="Spo0A_C"/>
    <property type="match status" value="1"/>
</dbReference>
<organism evidence="2 3">
    <name type="scientific">Extibacter muris</name>
    <dbReference type="NCBI Taxonomy" id="1796622"/>
    <lineage>
        <taxon>Bacteria</taxon>
        <taxon>Bacillati</taxon>
        <taxon>Bacillota</taxon>
        <taxon>Clostridia</taxon>
        <taxon>Lachnospirales</taxon>
        <taxon>Lachnospiraceae</taxon>
        <taxon>Extibacter</taxon>
    </lineage>
</organism>
<name>A0A4V2WS33_9FIRM</name>
<evidence type="ECO:0000259" key="1">
    <source>
        <dbReference type="Pfam" id="PF08769"/>
    </source>
</evidence>
<dbReference type="RefSeq" id="WP_132281601.1">
    <property type="nucleotide sequence ID" value="NZ_JAOBST010000083.1"/>
</dbReference>
<dbReference type="SUPFAM" id="SSF46894">
    <property type="entry name" value="C-terminal effector domain of the bipartite response regulators"/>
    <property type="match status" value="1"/>
</dbReference>
<dbReference type="GO" id="GO:0003677">
    <property type="term" value="F:DNA binding"/>
    <property type="evidence" value="ECO:0007669"/>
    <property type="project" value="InterPro"/>
</dbReference>
<dbReference type="InterPro" id="IPR016032">
    <property type="entry name" value="Sig_transdc_resp-reg_C-effctor"/>
</dbReference>
<dbReference type="InterPro" id="IPR036388">
    <property type="entry name" value="WH-like_DNA-bd_sf"/>
</dbReference>
<keyword evidence="3" id="KW-1185">Reference proteome</keyword>
<proteinExistence type="predicted"/>
<evidence type="ECO:0000313" key="2">
    <source>
        <dbReference type="EMBL" id="TDA20100.1"/>
    </source>
</evidence>
<dbReference type="Proteomes" id="UP000295710">
    <property type="component" value="Unassembled WGS sequence"/>
</dbReference>
<feature type="domain" description="Sporulation initiation factor Spo0A C-terminal" evidence="1">
    <location>
        <begin position="19"/>
        <end position="116"/>
    </location>
</feature>
<dbReference type="InterPro" id="IPR014879">
    <property type="entry name" value="Spo0A_C"/>
</dbReference>
<dbReference type="Gene3D" id="1.10.10.10">
    <property type="entry name" value="Winged helix-like DNA-binding domain superfamily/Winged helix DNA-binding domain"/>
    <property type="match status" value="1"/>
</dbReference>
<dbReference type="AlphaFoldDB" id="A0A4V2WS33"/>
<accession>A0A4V2WS33</accession>
<dbReference type="GO" id="GO:0005737">
    <property type="term" value="C:cytoplasm"/>
    <property type="evidence" value="ECO:0007669"/>
    <property type="project" value="InterPro"/>
</dbReference>
<comment type="caution">
    <text evidence="2">The sequence shown here is derived from an EMBL/GenBank/DDBJ whole genome shotgun (WGS) entry which is preliminary data.</text>
</comment>
<reference evidence="2 3" key="1">
    <citation type="journal article" date="2016" name="Nat. Microbiol.">
        <title>The Mouse Intestinal Bacterial Collection (miBC) provides host-specific insight into cultured diversity and functional potential of the gut microbiota.</title>
        <authorList>
            <person name="Lagkouvardos I."/>
            <person name="Pukall R."/>
            <person name="Abt B."/>
            <person name="Foesel B.U."/>
            <person name="Meier-Kolthoff J.P."/>
            <person name="Kumar N."/>
            <person name="Bresciani A."/>
            <person name="Martinez I."/>
            <person name="Just S."/>
            <person name="Ziegler C."/>
            <person name="Brugiroux S."/>
            <person name="Garzetti D."/>
            <person name="Wenning M."/>
            <person name="Bui T.P."/>
            <person name="Wang J."/>
            <person name="Hugenholtz F."/>
            <person name="Plugge C.M."/>
            <person name="Peterson D.A."/>
            <person name="Hornef M.W."/>
            <person name="Baines J.F."/>
            <person name="Smidt H."/>
            <person name="Walter J."/>
            <person name="Kristiansen K."/>
            <person name="Nielsen H.B."/>
            <person name="Haller D."/>
            <person name="Overmann J."/>
            <person name="Stecher B."/>
            <person name="Clavel T."/>
        </authorList>
    </citation>
    <scope>NUCLEOTIDE SEQUENCE [LARGE SCALE GENOMIC DNA]</scope>
    <source>
        <strain evidence="2 3">DSM 28560</strain>
    </source>
</reference>
<protein>
    <recommendedName>
        <fullName evidence="1">Sporulation initiation factor Spo0A C-terminal domain-containing protein</fullName>
    </recommendedName>
</protein>
<dbReference type="GO" id="GO:0003700">
    <property type="term" value="F:DNA-binding transcription factor activity"/>
    <property type="evidence" value="ECO:0007669"/>
    <property type="project" value="InterPro"/>
</dbReference>
<gene>
    <name evidence="2" type="ORF">E1963_18960</name>
</gene>
<evidence type="ECO:0000313" key="3">
    <source>
        <dbReference type="Proteomes" id="UP000295710"/>
    </source>
</evidence>